<keyword evidence="1 4" id="KW-0813">Transport</keyword>
<dbReference type="AlphaFoldDB" id="B3T9G6"/>
<gene>
    <name evidence="4" type="primary">nac</name>
    <name evidence="7" type="ORF">ALOHA_HF4000APKG6N3ctg1g33</name>
</gene>
<evidence type="ECO:0000256" key="4">
    <source>
        <dbReference type="HAMAP-Rule" id="MF_00814"/>
    </source>
</evidence>
<evidence type="ECO:0000256" key="1">
    <source>
        <dbReference type="ARBA" id="ARBA00022448"/>
    </source>
</evidence>
<comment type="subunit">
    <text evidence="4">Homodimer. Interacts with the ribosome. Binds ribosomal RNA.</text>
</comment>
<evidence type="ECO:0000256" key="2">
    <source>
        <dbReference type="ARBA" id="ARBA00022884"/>
    </source>
</evidence>
<evidence type="ECO:0000313" key="7">
    <source>
        <dbReference type="EMBL" id="ABZ09225.1"/>
    </source>
</evidence>
<dbReference type="InterPro" id="IPR002715">
    <property type="entry name" value="Nas_poly-pep-assoc_cplx_dom"/>
</dbReference>
<keyword evidence="2 4" id="KW-0694">RNA-binding</keyword>
<feature type="domain" description="NAC-A/B" evidence="6">
    <location>
        <begin position="6"/>
        <end position="75"/>
    </location>
</feature>
<dbReference type="Gene3D" id="2.20.70.30">
    <property type="entry name" value="Nascent polypeptide-associated complex domain"/>
    <property type="match status" value="1"/>
</dbReference>
<evidence type="ECO:0000259" key="6">
    <source>
        <dbReference type="PROSITE" id="PS51151"/>
    </source>
</evidence>
<dbReference type="InterPro" id="IPR038187">
    <property type="entry name" value="NAC_A/B_dom_sf"/>
</dbReference>
<dbReference type="Pfam" id="PF01849">
    <property type="entry name" value="NAC"/>
    <property type="match status" value="1"/>
</dbReference>
<evidence type="ECO:0000256" key="3">
    <source>
        <dbReference type="ARBA" id="ARBA00022927"/>
    </source>
</evidence>
<dbReference type="EMBL" id="EU016646">
    <property type="protein sequence ID" value="ABZ09225.1"/>
    <property type="molecule type" value="Genomic_DNA"/>
</dbReference>
<protein>
    <recommendedName>
        <fullName evidence="4 5">Nascent polypeptide-associated complex protein</fullName>
    </recommendedName>
</protein>
<dbReference type="NCBIfam" id="TIGR00264">
    <property type="entry name" value="archaeal-type nascent polypeptide-associated complex protein"/>
    <property type="match status" value="1"/>
</dbReference>
<proteinExistence type="inferred from homology"/>
<dbReference type="CDD" id="cd14359">
    <property type="entry name" value="UBA_AeNAC"/>
    <property type="match status" value="1"/>
</dbReference>
<dbReference type="PROSITE" id="PS51151">
    <property type="entry name" value="NAC_AB"/>
    <property type="match status" value="1"/>
</dbReference>
<dbReference type="SMART" id="SM01407">
    <property type="entry name" value="NAC"/>
    <property type="match status" value="1"/>
</dbReference>
<sequence length="116" mass="13247">MMNMMRGGNRQMRRMMDKMGLDMEEIPNVQEVIIKTDKKEIIISKPSVTEMKSKENSIFQVIAESFEEKELEVQIFSEDDIMLVCQQANCDEEKAKDALAETKGDIAQAILRLTSG</sequence>
<evidence type="ECO:0000256" key="5">
    <source>
        <dbReference type="NCBIfam" id="TIGR00264"/>
    </source>
</evidence>
<accession>B3T9G6</accession>
<comment type="function">
    <text evidence="4">Contacts the emerging nascent chain on the ribosome.</text>
</comment>
<dbReference type="GO" id="GO:0003723">
    <property type="term" value="F:RNA binding"/>
    <property type="evidence" value="ECO:0007669"/>
    <property type="project" value="UniProtKB-UniRule"/>
</dbReference>
<name>B3T9G6_9ARCH</name>
<keyword evidence="3 4" id="KW-0653">Protein transport</keyword>
<dbReference type="Gene3D" id="1.10.8.10">
    <property type="entry name" value="DNA helicase RuvA subunit, C-terminal domain"/>
    <property type="match status" value="1"/>
</dbReference>
<reference evidence="7" key="1">
    <citation type="journal article" date="2008" name="ISME J.">
        <title>Genomic patterns of recombination, clonal divergence and environment in marine microbial populations.</title>
        <authorList>
            <person name="Konstantinidis K.T."/>
            <person name="Delong E.F."/>
        </authorList>
    </citation>
    <scope>NUCLEOTIDE SEQUENCE</scope>
</reference>
<dbReference type="InterPro" id="IPR005231">
    <property type="entry name" value="NAC_arc"/>
</dbReference>
<dbReference type="CDD" id="cd22054">
    <property type="entry name" value="NAC_NACA"/>
    <property type="match status" value="1"/>
</dbReference>
<dbReference type="HAMAP" id="MF_00814">
    <property type="entry name" value="NAC_arch"/>
    <property type="match status" value="1"/>
</dbReference>
<comment type="similarity">
    <text evidence="4">Belongs to the NAC-alpha family.</text>
</comment>
<dbReference type="GO" id="GO:0015031">
    <property type="term" value="P:protein transport"/>
    <property type="evidence" value="ECO:0007669"/>
    <property type="project" value="UniProtKB-UniRule"/>
</dbReference>
<organism evidence="7">
    <name type="scientific">uncultured marine crenarchaeote HF4000_APKG6N3</name>
    <dbReference type="NCBI Taxonomy" id="455599"/>
    <lineage>
        <taxon>Archaea</taxon>
        <taxon>Nitrososphaerota</taxon>
        <taxon>Nitrososphaeria</taxon>
        <taxon>Nitrosopumilales</taxon>
        <taxon>environmental samples</taxon>
    </lineage>
</organism>